<evidence type="ECO:0000259" key="4">
    <source>
        <dbReference type="PROSITE" id="PS50977"/>
    </source>
</evidence>
<evidence type="ECO:0000313" key="6">
    <source>
        <dbReference type="Proteomes" id="UP000199632"/>
    </source>
</evidence>
<keyword evidence="1 2" id="KW-0238">DNA-binding</keyword>
<dbReference type="InterPro" id="IPR009057">
    <property type="entry name" value="Homeodomain-like_sf"/>
</dbReference>
<dbReference type="STRING" id="137265.SAMN05421684_4942"/>
<reference evidence="6" key="1">
    <citation type="submission" date="2016-10" db="EMBL/GenBank/DDBJ databases">
        <authorList>
            <person name="Varghese N."/>
            <person name="Submissions S."/>
        </authorList>
    </citation>
    <scope>NUCLEOTIDE SEQUENCE [LARGE SCALE GENOMIC DNA]</scope>
    <source>
        <strain evidence="6">DSM 44718</strain>
    </source>
</reference>
<dbReference type="PROSITE" id="PS50977">
    <property type="entry name" value="HTH_TETR_2"/>
    <property type="match status" value="1"/>
</dbReference>
<dbReference type="GO" id="GO:0003677">
    <property type="term" value="F:DNA binding"/>
    <property type="evidence" value="ECO:0007669"/>
    <property type="project" value="UniProtKB-UniRule"/>
</dbReference>
<dbReference type="Gene3D" id="1.10.357.10">
    <property type="entry name" value="Tetracycline Repressor, domain 2"/>
    <property type="match status" value="1"/>
</dbReference>
<evidence type="ECO:0000313" key="5">
    <source>
        <dbReference type="EMBL" id="SDZ43037.1"/>
    </source>
</evidence>
<organism evidence="5 6">
    <name type="scientific">Asanoa ishikariensis</name>
    <dbReference type="NCBI Taxonomy" id="137265"/>
    <lineage>
        <taxon>Bacteria</taxon>
        <taxon>Bacillati</taxon>
        <taxon>Actinomycetota</taxon>
        <taxon>Actinomycetes</taxon>
        <taxon>Micromonosporales</taxon>
        <taxon>Micromonosporaceae</taxon>
        <taxon>Asanoa</taxon>
    </lineage>
</organism>
<feature type="domain" description="HTH tetR-type" evidence="4">
    <location>
        <begin position="21"/>
        <end position="81"/>
    </location>
</feature>
<sequence length="210" mass="22405">MKSETRQPRTYRSPLRSRQAAETRDRILDAAAARFAADGYGRTTLAAIAEQAGVSVETVQANGPKRALLVASFERAFTGDEGAHQIAEREVGQQILAAPDLATMRAGIIGFVAAANERTAALWRAYASAADSDPEVMATLDDMYARRRTDLAAAVAGLVARGAPIADPARAADALSFLLSPEGYEQLVLRAGWSREAYAAWLDEAVAALR</sequence>
<feature type="region of interest" description="Disordered" evidence="3">
    <location>
        <begin position="1"/>
        <end position="21"/>
    </location>
</feature>
<keyword evidence="6" id="KW-1185">Reference proteome</keyword>
<evidence type="ECO:0000256" key="1">
    <source>
        <dbReference type="ARBA" id="ARBA00023125"/>
    </source>
</evidence>
<gene>
    <name evidence="5" type="ORF">SAMN05421684_4942</name>
</gene>
<dbReference type="AlphaFoldDB" id="A0A1H3SZC3"/>
<feature type="DNA-binding region" description="H-T-H motif" evidence="2">
    <location>
        <begin position="44"/>
        <end position="63"/>
    </location>
</feature>
<dbReference type="InterPro" id="IPR001647">
    <property type="entry name" value="HTH_TetR"/>
</dbReference>
<dbReference type="SUPFAM" id="SSF48498">
    <property type="entry name" value="Tetracyclin repressor-like, C-terminal domain"/>
    <property type="match status" value="1"/>
</dbReference>
<name>A0A1H3SZC3_9ACTN</name>
<evidence type="ECO:0000256" key="3">
    <source>
        <dbReference type="SAM" id="MobiDB-lite"/>
    </source>
</evidence>
<dbReference type="SUPFAM" id="SSF46689">
    <property type="entry name" value="Homeodomain-like"/>
    <property type="match status" value="1"/>
</dbReference>
<evidence type="ECO:0000256" key="2">
    <source>
        <dbReference type="PROSITE-ProRule" id="PRU00335"/>
    </source>
</evidence>
<proteinExistence type="predicted"/>
<protein>
    <submittedName>
        <fullName evidence="5">Transcriptional regulator, TetR family</fullName>
    </submittedName>
</protein>
<dbReference type="Pfam" id="PF00440">
    <property type="entry name" value="TetR_N"/>
    <property type="match status" value="1"/>
</dbReference>
<accession>A0A1H3SZC3</accession>
<dbReference type="Proteomes" id="UP000199632">
    <property type="component" value="Unassembled WGS sequence"/>
</dbReference>
<dbReference type="EMBL" id="FNQB01000003">
    <property type="protein sequence ID" value="SDZ43037.1"/>
    <property type="molecule type" value="Genomic_DNA"/>
</dbReference>
<dbReference type="InterPro" id="IPR036271">
    <property type="entry name" value="Tet_transcr_reg_TetR-rel_C_sf"/>
</dbReference>